<dbReference type="RefSeq" id="WP_311658574.1">
    <property type="nucleotide sequence ID" value="NZ_JAVRHY010000006.1"/>
</dbReference>
<evidence type="ECO:0000313" key="1">
    <source>
        <dbReference type="EMBL" id="MDT0618459.1"/>
    </source>
</evidence>
<dbReference type="Proteomes" id="UP001259982">
    <property type="component" value="Unassembled WGS sequence"/>
</dbReference>
<gene>
    <name evidence="1" type="ORF">RM531_08215</name>
</gene>
<name>A0ABU3B7M5_9GAMM</name>
<evidence type="ECO:0000313" key="2">
    <source>
        <dbReference type="Proteomes" id="UP001259982"/>
    </source>
</evidence>
<proteinExistence type="predicted"/>
<keyword evidence="2" id="KW-1185">Reference proteome</keyword>
<organism evidence="1 2">
    <name type="scientific">Spectribacter acetivorans</name>
    <dbReference type="NCBI Taxonomy" id="3075603"/>
    <lineage>
        <taxon>Bacteria</taxon>
        <taxon>Pseudomonadati</taxon>
        <taxon>Pseudomonadota</taxon>
        <taxon>Gammaproteobacteria</taxon>
        <taxon>Salinisphaerales</taxon>
        <taxon>Salinisphaeraceae</taxon>
        <taxon>Spectribacter</taxon>
    </lineage>
</organism>
<comment type="caution">
    <text evidence="1">The sequence shown here is derived from an EMBL/GenBank/DDBJ whole genome shotgun (WGS) entry which is preliminary data.</text>
</comment>
<sequence>MRIKASFITHEWGIPPRCRKPRWQEKHHTITVGIPEASVIAPRVLEYQTRLQGTIALYGYEGKLYREVSAIDVSPSRRGFYQIDPGQESIGSFGRDPEYRNEAPFDRTFQDAKAAAVQDIQSRASQYLVMDDRYWIEEDEPVIQFTHNSSITWDAIELDFVSSLQFLQSHPRHTWRLSDLDKARDYMTSQARKIRSELGDRITLLISDKVSDAVTVHRPDLLAYNPIKHHPRASETRIEDAKEKFAPDKVLALLHRFIDTGEIDVWEYGGAKAAIEHCLDLHFDTNSASVIDQMNSA</sequence>
<protein>
    <submittedName>
        <fullName evidence="1">Uncharacterized protein</fullName>
    </submittedName>
</protein>
<dbReference type="EMBL" id="JAVRHY010000006">
    <property type="protein sequence ID" value="MDT0618459.1"/>
    <property type="molecule type" value="Genomic_DNA"/>
</dbReference>
<reference evidence="1 2" key="1">
    <citation type="submission" date="2023-09" db="EMBL/GenBank/DDBJ databases">
        <authorList>
            <person name="Rey-Velasco X."/>
        </authorList>
    </citation>
    <scope>NUCLEOTIDE SEQUENCE [LARGE SCALE GENOMIC DNA]</scope>
    <source>
        <strain evidence="1 2">P385</strain>
    </source>
</reference>
<accession>A0ABU3B7M5</accession>